<dbReference type="Proteomes" id="UP000887580">
    <property type="component" value="Unplaced"/>
</dbReference>
<sequence>MDEKKVEIQVQKPTTVEIQKPKVEHGDDVVIIALVINIIDAILKFIAAYLTSSKSLFAEGIHTSIDTLNQAILYIGIKSADRSPSPKYPYGYGNIRYVTALMAGCGIFFLGCGLSLYHGIDGILEPEEMEPHVMAYVALGVSGLFSGASAIQAIYKVNKLSKAAKTSFINFVLSGTRPSLNVVLFEDTAAVIGVLIASVCYFLSSHSTNHLPDSIGSILIAFLLGFVAVVVIRTNARALLGKSLPKKVTSVILERMKRDPVVNIIDDVKATSVGIDSSRFKAEVDFNGKEVTRRYLQEKCDLSILLNEATGFKNQEEVEEWIINHGEGIIDQLATEIDRIEGIIRQNHPHLHYVDIEPL</sequence>
<dbReference type="WBParaSite" id="PS1159_v2.g11732.t1">
    <property type="protein sequence ID" value="PS1159_v2.g11732.t1"/>
    <property type="gene ID" value="PS1159_v2.g11732"/>
</dbReference>
<accession>A0AC35EXP1</accession>
<name>A0AC35EXP1_9BILA</name>
<evidence type="ECO:0000313" key="1">
    <source>
        <dbReference type="Proteomes" id="UP000887580"/>
    </source>
</evidence>
<evidence type="ECO:0000313" key="2">
    <source>
        <dbReference type="WBParaSite" id="PS1159_v2.g11732.t1"/>
    </source>
</evidence>
<reference evidence="2" key="1">
    <citation type="submission" date="2022-11" db="UniProtKB">
        <authorList>
            <consortium name="WormBaseParasite"/>
        </authorList>
    </citation>
    <scope>IDENTIFICATION</scope>
</reference>
<proteinExistence type="predicted"/>
<organism evidence="1 2">
    <name type="scientific">Panagrolaimus sp. PS1159</name>
    <dbReference type="NCBI Taxonomy" id="55785"/>
    <lineage>
        <taxon>Eukaryota</taxon>
        <taxon>Metazoa</taxon>
        <taxon>Ecdysozoa</taxon>
        <taxon>Nematoda</taxon>
        <taxon>Chromadorea</taxon>
        <taxon>Rhabditida</taxon>
        <taxon>Tylenchina</taxon>
        <taxon>Panagrolaimomorpha</taxon>
        <taxon>Panagrolaimoidea</taxon>
        <taxon>Panagrolaimidae</taxon>
        <taxon>Panagrolaimus</taxon>
    </lineage>
</organism>
<protein>
    <submittedName>
        <fullName evidence="2">Zinc transporter 9</fullName>
    </submittedName>
</protein>